<feature type="signal peptide" evidence="8">
    <location>
        <begin position="1"/>
        <end position="22"/>
    </location>
</feature>
<dbReference type="AlphaFoldDB" id="A0A4Z1GSW4"/>
<dbReference type="PANTHER" id="PTHR10963:SF24">
    <property type="entry name" value="GLYCOSIDASE C21B10.07-RELATED"/>
    <property type="match status" value="1"/>
</dbReference>
<reference evidence="10 11" key="1">
    <citation type="submission" date="2017-12" db="EMBL/GenBank/DDBJ databases">
        <title>Comparative genomics of Botrytis spp.</title>
        <authorList>
            <person name="Valero-Jimenez C.A."/>
            <person name="Tapia P."/>
            <person name="Veloso J."/>
            <person name="Silva-Moreno E."/>
            <person name="Staats M."/>
            <person name="Valdes J.H."/>
            <person name="Van Kan J.A.L."/>
        </authorList>
    </citation>
    <scope>NUCLEOTIDE SEQUENCE [LARGE SCALE GENOMIC DNA]</scope>
    <source>
        <strain evidence="10 11">Bh0001</strain>
    </source>
</reference>
<dbReference type="Pfam" id="PF26113">
    <property type="entry name" value="GH16_XgeA"/>
    <property type="match status" value="1"/>
</dbReference>
<feature type="compositionally biased region" description="Pro residues" evidence="6">
    <location>
        <begin position="338"/>
        <end position="348"/>
    </location>
</feature>
<dbReference type="GO" id="GO:0052861">
    <property type="term" value="F:endo-1,3(4)-beta-glucanase activity"/>
    <property type="evidence" value="ECO:0007669"/>
    <property type="project" value="UniProtKB-EC"/>
</dbReference>
<comment type="similarity">
    <text evidence="2">Belongs to the glycosyl hydrolase 16 family.</text>
</comment>
<keyword evidence="7" id="KW-0472">Membrane</keyword>
<protein>
    <recommendedName>
        <fullName evidence="3">endo-1,3(4)-beta-glucanase</fullName>
        <ecNumber evidence="3">3.2.1.6</ecNumber>
    </recommendedName>
</protein>
<keyword evidence="7" id="KW-0812">Transmembrane</keyword>
<gene>
    <name evidence="10" type="ORF">BHYA_0086g00060</name>
</gene>
<name>A0A4Z1GSW4_9HELO</name>
<keyword evidence="7" id="KW-1133">Transmembrane helix</keyword>
<feature type="domain" description="GH16" evidence="9">
    <location>
        <begin position="30"/>
        <end position="294"/>
    </location>
</feature>
<evidence type="ECO:0000313" key="10">
    <source>
        <dbReference type="EMBL" id="TGO37891.1"/>
    </source>
</evidence>
<dbReference type="InterPro" id="IPR000757">
    <property type="entry name" value="Beta-glucanase-like"/>
</dbReference>
<organism evidence="10 11">
    <name type="scientific">Botrytis hyacinthi</name>
    <dbReference type="NCBI Taxonomy" id="278943"/>
    <lineage>
        <taxon>Eukaryota</taxon>
        <taxon>Fungi</taxon>
        <taxon>Dikarya</taxon>
        <taxon>Ascomycota</taxon>
        <taxon>Pezizomycotina</taxon>
        <taxon>Leotiomycetes</taxon>
        <taxon>Helotiales</taxon>
        <taxon>Sclerotiniaceae</taxon>
        <taxon>Botrytis</taxon>
    </lineage>
</organism>
<dbReference type="InterPro" id="IPR050546">
    <property type="entry name" value="Glycosyl_Hydrlase_16"/>
</dbReference>
<dbReference type="EMBL" id="PQXK01000086">
    <property type="protein sequence ID" value="TGO37891.1"/>
    <property type="molecule type" value="Genomic_DNA"/>
</dbReference>
<feature type="transmembrane region" description="Helical" evidence="7">
    <location>
        <begin position="586"/>
        <end position="605"/>
    </location>
</feature>
<sequence length="606" mass="63178">MATSSLFLRCLAISSFITSIAALTGYQLEESYSGNTFFDAFDFFTAPDPTHGFVTYVSENDASQQELISVRSDGVYMGVDSKKILDPTGPGRNSVRIESKKSWTHGLFVADLGHMPGGACGSWPAMWTVGNNWPYNGRSQLLMVVSGEIDIIEGVNSQNHNLMSLHSGPTCSVAGSGQTGTLQSANCNNFANPVGVGCGISDPRTNSYGRGFNLNGGGIYAMEWTSSHIRVYFFPAGTAPADINGPNPDPSKWGTPVSNFEGDCDIDTHFKENRLIFDTTFCGDWGSAVWSSDATCGPKAATCVDYVASKPEAFGDQYWLVKSVKIYQLGNVASPAPSKTPPAVPAPSPSAAISQASPISPQQSQKAPAPAFTPATPINTPVAGPPSQPIGNNNLITDDDSILNHISDFVGSIGDFGDEGNCTPPPRPEPTYDPNYPNCGSDGKCPLIPAFTCIENPTDDLTNLLPASPALPSVTPAFELLGIGSGGIPDFDLDINAENYLNAAKDELKGQLQGIAKQAVAWTGDGDEDAALGTGSPSRVIVAKPFYPDEAGNGNETAGSVASPTPGLSLGDKGNVVAFEGGAAEVVGGGLLVWGAVVVIGGVVMM</sequence>
<feature type="compositionally biased region" description="Low complexity" evidence="6">
    <location>
        <begin position="349"/>
        <end position="377"/>
    </location>
</feature>
<evidence type="ECO:0000256" key="2">
    <source>
        <dbReference type="ARBA" id="ARBA00006865"/>
    </source>
</evidence>
<evidence type="ECO:0000256" key="7">
    <source>
        <dbReference type="SAM" id="Phobius"/>
    </source>
</evidence>
<dbReference type="GO" id="GO:0009251">
    <property type="term" value="P:glucan catabolic process"/>
    <property type="evidence" value="ECO:0007669"/>
    <property type="project" value="TreeGrafter"/>
</dbReference>
<evidence type="ECO:0000256" key="1">
    <source>
        <dbReference type="ARBA" id="ARBA00000124"/>
    </source>
</evidence>
<dbReference type="InterPro" id="IPR013320">
    <property type="entry name" value="ConA-like_dom_sf"/>
</dbReference>
<comment type="catalytic activity">
    <reaction evidence="1">
        <text>Endohydrolysis of (1-&gt;3)- or (1-&gt;4)-linkages in beta-D-glucans when the glucose residue whose reducing group is involved in the linkage to be hydrolyzed is itself substituted at C-3.</text>
        <dbReference type="EC" id="3.2.1.6"/>
    </reaction>
</comment>
<evidence type="ECO:0000256" key="5">
    <source>
        <dbReference type="ARBA" id="ARBA00023295"/>
    </source>
</evidence>
<accession>A0A4Z1GSW4</accession>
<keyword evidence="4" id="KW-0378">Hydrolase</keyword>
<dbReference type="Proteomes" id="UP000297814">
    <property type="component" value="Unassembled WGS sequence"/>
</dbReference>
<keyword evidence="5" id="KW-0326">Glycosidase</keyword>
<feature type="region of interest" description="Disordered" evidence="6">
    <location>
        <begin position="335"/>
        <end position="378"/>
    </location>
</feature>
<evidence type="ECO:0000313" key="11">
    <source>
        <dbReference type="Proteomes" id="UP000297814"/>
    </source>
</evidence>
<evidence type="ECO:0000256" key="8">
    <source>
        <dbReference type="SAM" id="SignalP"/>
    </source>
</evidence>
<keyword evidence="8" id="KW-0732">Signal</keyword>
<proteinExistence type="inferred from homology"/>
<feature type="chain" id="PRO_5021462860" description="endo-1,3(4)-beta-glucanase" evidence="8">
    <location>
        <begin position="23"/>
        <end position="606"/>
    </location>
</feature>
<dbReference type="Gene3D" id="2.60.120.200">
    <property type="match status" value="1"/>
</dbReference>
<evidence type="ECO:0000256" key="3">
    <source>
        <dbReference type="ARBA" id="ARBA00012599"/>
    </source>
</evidence>
<evidence type="ECO:0000256" key="4">
    <source>
        <dbReference type="ARBA" id="ARBA00022801"/>
    </source>
</evidence>
<dbReference type="EC" id="3.2.1.6" evidence="3"/>
<dbReference type="SUPFAM" id="SSF49899">
    <property type="entry name" value="Concanavalin A-like lectins/glucanases"/>
    <property type="match status" value="1"/>
</dbReference>
<dbReference type="FunFam" id="2.60.120.200:FF:000114">
    <property type="entry name" value="Probable endo-1,3(4)-beta-glucanase NFIA_089530"/>
    <property type="match status" value="1"/>
</dbReference>
<evidence type="ECO:0000256" key="6">
    <source>
        <dbReference type="SAM" id="MobiDB-lite"/>
    </source>
</evidence>
<dbReference type="CDD" id="cd02181">
    <property type="entry name" value="GH16_fungal_Lam16A_glucanase"/>
    <property type="match status" value="1"/>
</dbReference>
<dbReference type="PROSITE" id="PS51762">
    <property type="entry name" value="GH16_2"/>
    <property type="match status" value="1"/>
</dbReference>
<dbReference type="PANTHER" id="PTHR10963">
    <property type="entry name" value="GLYCOSYL HYDROLASE-RELATED"/>
    <property type="match status" value="1"/>
</dbReference>
<comment type="caution">
    <text evidence="10">The sequence shown here is derived from an EMBL/GenBank/DDBJ whole genome shotgun (WGS) entry which is preliminary data.</text>
</comment>
<evidence type="ECO:0000259" key="9">
    <source>
        <dbReference type="PROSITE" id="PS51762"/>
    </source>
</evidence>
<keyword evidence="11" id="KW-1185">Reference proteome</keyword>